<dbReference type="Proteomes" id="UP001597124">
    <property type="component" value="Unassembled WGS sequence"/>
</dbReference>
<proteinExistence type="predicted"/>
<name>A0ABW3C3U4_SPHXN</name>
<keyword evidence="2" id="KW-1185">Reference proteome</keyword>
<comment type="caution">
    <text evidence="1">The sequence shown here is derived from an EMBL/GenBank/DDBJ whole genome shotgun (WGS) entry which is preliminary data.</text>
</comment>
<dbReference type="RefSeq" id="WP_381488581.1">
    <property type="nucleotide sequence ID" value="NZ_JBHTIK010000004.1"/>
</dbReference>
<accession>A0ABW3C3U4</accession>
<evidence type="ECO:0008006" key="3">
    <source>
        <dbReference type="Google" id="ProtNLM"/>
    </source>
</evidence>
<gene>
    <name evidence="1" type="ORF">ACFQ00_07735</name>
</gene>
<dbReference type="EMBL" id="JBHTIK010000004">
    <property type="protein sequence ID" value="MFD0848209.1"/>
    <property type="molecule type" value="Genomic_DNA"/>
</dbReference>
<organism evidence="1 2">
    <name type="scientific">Sphingosinicella xenopeptidilytica</name>
    <dbReference type="NCBI Taxonomy" id="364098"/>
    <lineage>
        <taxon>Bacteria</taxon>
        <taxon>Pseudomonadati</taxon>
        <taxon>Pseudomonadota</taxon>
        <taxon>Alphaproteobacteria</taxon>
        <taxon>Sphingomonadales</taxon>
        <taxon>Sphingosinicellaceae</taxon>
        <taxon>Sphingosinicella</taxon>
    </lineage>
</organism>
<evidence type="ECO:0000313" key="1">
    <source>
        <dbReference type="EMBL" id="MFD0848209.1"/>
    </source>
</evidence>
<evidence type="ECO:0000313" key="2">
    <source>
        <dbReference type="Proteomes" id="UP001597124"/>
    </source>
</evidence>
<protein>
    <recommendedName>
        <fullName evidence="3">Minor tail protein</fullName>
    </recommendedName>
</protein>
<sequence length="226" mass="23710">MAFGIKVWNDYGSVLIDDQAPVYGVVAEGSATTVSPTTQIGASSFSISYTGSADSAPIVAIRPSLLSSIIGASRSSNTWTWTFNSALSIGATVPWWVFDRPDPPAEDYGIKIFDAAGNVTYYTAQKPLRIRDVIEYDGDAPGGLTYDTGRLYAGGFITGCGQSNRIASGPGLFTLRVFSLGVRDTGAGTIQVAHHQHSQGSPAPAPGAGVVDLWEGALLVLDVTDF</sequence>
<reference evidence="2" key="1">
    <citation type="journal article" date="2019" name="Int. J. Syst. Evol. Microbiol.">
        <title>The Global Catalogue of Microorganisms (GCM) 10K type strain sequencing project: providing services to taxonomists for standard genome sequencing and annotation.</title>
        <authorList>
            <consortium name="The Broad Institute Genomics Platform"/>
            <consortium name="The Broad Institute Genome Sequencing Center for Infectious Disease"/>
            <person name="Wu L."/>
            <person name="Ma J."/>
        </authorList>
    </citation>
    <scope>NUCLEOTIDE SEQUENCE [LARGE SCALE GENOMIC DNA]</scope>
    <source>
        <strain evidence="2">CCUG 52537</strain>
    </source>
</reference>